<accession>A0AAU7Y8T3</accession>
<evidence type="ECO:0000313" key="1">
    <source>
        <dbReference type="EMBL" id="XBY66787.1"/>
    </source>
</evidence>
<gene>
    <name evidence="1" type="ORF">ABS648_13770</name>
</gene>
<proteinExistence type="predicted"/>
<organism evidence="1">
    <name type="scientific">Pseudomonas solani</name>
    <dbReference type="NCBI Taxonomy" id="2731552"/>
    <lineage>
        <taxon>Bacteria</taxon>
        <taxon>Pseudomonadati</taxon>
        <taxon>Pseudomonadota</taxon>
        <taxon>Gammaproteobacteria</taxon>
        <taxon>Pseudomonadales</taxon>
        <taxon>Pseudomonadaceae</taxon>
        <taxon>Pseudomonas</taxon>
    </lineage>
</organism>
<dbReference type="AlphaFoldDB" id="A0AAU7Y8T3"/>
<sequence>MLADIILENAAMREGIPGPYLDDVRETALMDALRDTGVRNLSARSLLGNGVSLSRNGAFVDACDVEAAHPTARTHPFESSVRIATNKADDS</sequence>
<reference evidence="1" key="1">
    <citation type="submission" date="2023-08" db="EMBL/GenBank/DDBJ databases">
        <title>Increased levels of nutrients transform a symbiont into a lethal pathobiont.</title>
        <authorList>
            <person name="Lachnit T."/>
            <person name="Ulrich L."/>
            <person name="Willmer F.M."/>
            <person name="Hasenbein T."/>
            <person name="Steiner L.X."/>
            <person name="Wolters M."/>
            <person name="Herbst E.M."/>
            <person name="Deines P."/>
        </authorList>
    </citation>
    <scope>NUCLEOTIDE SEQUENCE</scope>
    <source>
        <strain evidence="1">T3</strain>
    </source>
</reference>
<protein>
    <submittedName>
        <fullName evidence="1">Uncharacterized protein</fullName>
    </submittedName>
</protein>
<dbReference type="RefSeq" id="WP_350448506.1">
    <property type="nucleotide sequence ID" value="NZ_CP158373.1"/>
</dbReference>
<name>A0AAU7Y8T3_9PSED</name>
<dbReference type="EMBL" id="CP158373">
    <property type="protein sequence ID" value="XBY66787.1"/>
    <property type="molecule type" value="Genomic_DNA"/>
</dbReference>